<dbReference type="InterPro" id="IPR041577">
    <property type="entry name" value="RT_RNaseH_2"/>
</dbReference>
<dbReference type="InterPro" id="IPR001584">
    <property type="entry name" value="Integrase_cat-core"/>
</dbReference>
<name>A0ABQ5FSS6_9ASTR</name>
<reference evidence="7" key="2">
    <citation type="submission" date="2022-01" db="EMBL/GenBank/DDBJ databases">
        <authorList>
            <person name="Yamashiro T."/>
            <person name="Shiraishi A."/>
            <person name="Satake H."/>
            <person name="Nakayama K."/>
        </authorList>
    </citation>
    <scope>NUCLEOTIDE SEQUENCE</scope>
</reference>
<dbReference type="InterPro" id="IPR041588">
    <property type="entry name" value="Integrase_H2C2"/>
</dbReference>
<dbReference type="Gene3D" id="1.10.340.70">
    <property type="match status" value="1"/>
</dbReference>
<evidence type="ECO:0000256" key="5">
    <source>
        <dbReference type="ARBA" id="ARBA00023268"/>
    </source>
</evidence>
<dbReference type="Gene3D" id="2.40.70.10">
    <property type="entry name" value="Acid Proteases"/>
    <property type="match status" value="1"/>
</dbReference>
<dbReference type="PANTHER" id="PTHR37984">
    <property type="entry name" value="PROTEIN CBG26694"/>
    <property type="match status" value="1"/>
</dbReference>
<dbReference type="PANTHER" id="PTHR37984:SF5">
    <property type="entry name" value="PROTEIN NYNRIN-LIKE"/>
    <property type="match status" value="1"/>
</dbReference>
<evidence type="ECO:0000256" key="3">
    <source>
        <dbReference type="ARBA" id="ARBA00022722"/>
    </source>
</evidence>
<dbReference type="Gene3D" id="3.30.70.270">
    <property type="match status" value="2"/>
</dbReference>
<evidence type="ECO:0000256" key="2">
    <source>
        <dbReference type="ARBA" id="ARBA00022695"/>
    </source>
</evidence>
<keyword evidence="8" id="KW-1185">Reference proteome</keyword>
<dbReference type="SUPFAM" id="SSF56672">
    <property type="entry name" value="DNA/RNA polymerases"/>
    <property type="match status" value="1"/>
</dbReference>
<sequence>MAPSTRIVSASNSNGDEGITREYLDSQLAKMRNLIATLGLQQNQAMNQGRQANQFGRLEKVEFLKFQWDDVRGWAFRSDQFFSIDNTPNEEKAILDAVRKKNKPSSSFNGNRFSNGGNYGNASKPAIFPKPNTIVNVAYTPGHICVGQLFSLVLVPDEKDCFEDCLDDEVENRTSMGIEELHPQISLNALTGTNNFQTMRVIGTVGKHMVRILVDCGSTHNFLDKNMDKKLGCSIRPTEPLAVTVAVADGNNLIKKNAYNRGWEDSSSFDSYEDVFVIPIELPPQRQLNKQTVKDKFPIPIIEELIDELHGAKLFTKLDLRSGYHQIIMNEADVAKTAFRTHEGPYEFLCLEEHVKHLQIILETMRTHKLFAKLSKYVFGTNQVEYLGHVISAQGVATDPAKIEAMANWHVPTSLKHLRGFLGLTGDYKSAAQSAFKALKQAMINALVLKLPDSAKEFTIETDASGGGIGAVLLQEGHPIAFLSKTLSSNHQLMISTPTQLKWLPKLMGFDFAITYKKGMDNVTTDALLRMQNPAELLSIMGKLMVGNDEVLGKELLQQVHGGSVGGHSGVKVTTHKLCSMFYWKKMRKEVKQFVRDCQICQRHKPNLEAYPGLLQPLPIPNSIWTSISMDFIKGLPKSQGKDVILVVVDRLSKYSHFMALSHPFTASQVAQLFLNNIYKLHELPENIVLDRDTIFVSSFWKELFKLFQVYDRRATKAIVAILDRRMAKKGNEVEVYVLAQWANGTSEYATWESLTELQTKFPSFDCTA</sequence>
<dbReference type="PROSITE" id="PS50994">
    <property type="entry name" value="INTEGRASE"/>
    <property type="match status" value="1"/>
</dbReference>
<evidence type="ECO:0000256" key="1">
    <source>
        <dbReference type="ARBA" id="ARBA00022679"/>
    </source>
</evidence>
<keyword evidence="2" id="KW-0548">Nucleotidyltransferase</keyword>
<evidence type="ECO:0000313" key="7">
    <source>
        <dbReference type="EMBL" id="GJT66254.1"/>
    </source>
</evidence>
<organism evidence="7 8">
    <name type="scientific">Tanacetum coccineum</name>
    <dbReference type="NCBI Taxonomy" id="301880"/>
    <lineage>
        <taxon>Eukaryota</taxon>
        <taxon>Viridiplantae</taxon>
        <taxon>Streptophyta</taxon>
        <taxon>Embryophyta</taxon>
        <taxon>Tracheophyta</taxon>
        <taxon>Spermatophyta</taxon>
        <taxon>Magnoliopsida</taxon>
        <taxon>eudicotyledons</taxon>
        <taxon>Gunneridae</taxon>
        <taxon>Pentapetalae</taxon>
        <taxon>asterids</taxon>
        <taxon>campanulids</taxon>
        <taxon>Asterales</taxon>
        <taxon>Asteraceae</taxon>
        <taxon>Asteroideae</taxon>
        <taxon>Anthemideae</taxon>
        <taxon>Anthemidinae</taxon>
        <taxon>Tanacetum</taxon>
    </lineage>
</organism>
<dbReference type="InterPro" id="IPR012337">
    <property type="entry name" value="RNaseH-like_sf"/>
</dbReference>
<dbReference type="SUPFAM" id="SSF53098">
    <property type="entry name" value="Ribonuclease H-like"/>
    <property type="match status" value="1"/>
</dbReference>
<dbReference type="CDD" id="cd00303">
    <property type="entry name" value="retropepsin_like"/>
    <property type="match status" value="1"/>
</dbReference>
<gene>
    <name evidence="7" type="ORF">Tco_1017734</name>
</gene>
<dbReference type="Proteomes" id="UP001151760">
    <property type="component" value="Unassembled WGS sequence"/>
</dbReference>
<accession>A0ABQ5FSS6</accession>
<dbReference type="Gene3D" id="3.30.420.10">
    <property type="entry name" value="Ribonuclease H-like superfamily/Ribonuclease H"/>
    <property type="match status" value="1"/>
</dbReference>
<dbReference type="InterPro" id="IPR050951">
    <property type="entry name" value="Retrovirus_Pol_polyprotein"/>
</dbReference>
<dbReference type="InterPro" id="IPR036397">
    <property type="entry name" value="RNaseH_sf"/>
</dbReference>
<keyword evidence="3" id="KW-0540">Nuclease</keyword>
<protein>
    <submittedName>
        <fullName evidence="7">Transposon ty3-G gag-pol polyprotein</fullName>
    </submittedName>
</protein>
<comment type="caution">
    <text evidence="7">The sequence shown here is derived from an EMBL/GenBank/DDBJ whole genome shotgun (WGS) entry which is preliminary data.</text>
</comment>
<evidence type="ECO:0000256" key="4">
    <source>
        <dbReference type="ARBA" id="ARBA00022759"/>
    </source>
</evidence>
<keyword evidence="1" id="KW-0808">Transferase</keyword>
<feature type="domain" description="Integrase catalytic" evidence="6">
    <location>
        <begin position="615"/>
        <end position="710"/>
    </location>
</feature>
<proteinExistence type="predicted"/>
<evidence type="ECO:0000259" key="6">
    <source>
        <dbReference type="PROSITE" id="PS50994"/>
    </source>
</evidence>
<keyword evidence="5" id="KW-0511">Multifunctional enzyme</keyword>
<dbReference type="EMBL" id="BQNB010017698">
    <property type="protein sequence ID" value="GJT66254.1"/>
    <property type="molecule type" value="Genomic_DNA"/>
</dbReference>
<dbReference type="CDD" id="cd01647">
    <property type="entry name" value="RT_LTR"/>
    <property type="match status" value="1"/>
</dbReference>
<dbReference type="InterPro" id="IPR043128">
    <property type="entry name" value="Rev_trsase/Diguanyl_cyclase"/>
</dbReference>
<dbReference type="Pfam" id="PF17919">
    <property type="entry name" value="RT_RNaseH_2"/>
    <property type="match status" value="1"/>
</dbReference>
<evidence type="ECO:0000313" key="8">
    <source>
        <dbReference type="Proteomes" id="UP001151760"/>
    </source>
</evidence>
<dbReference type="InterPro" id="IPR043502">
    <property type="entry name" value="DNA/RNA_pol_sf"/>
</dbReference>
<dbReference type="Gene3D" id="3.10.10.10">
    <property type="entry name" value="HIV Type 1 Reverse Transcriptase, subunit A, domain 1"/>
    <property type="match status" value="1"/>
</dbReference>
<reference evidence="7" key="1">
    <citation type="journal article" date="2022" name="Int. J. Mol. Sci.">
        <title>Draft Genome of Tanacetum Coccineum: Genomic Comparison of Closely Related Tanacetum-Family Plants.</title>
        <authorList>
            <person name="Yamashiro T."/>
            <person name="Shiraishi A."/>
            <person name="Nakayama K."/>
            <person name="Satake H."/>
        </authorList>
    </citation>
    <scope>NUCLEOTIDE SEQUENCE</scope>
</reference>
<dbReference type="InterPro" id="IPR021109">
    <property type="entry name" value="Peptidase_aspartic_dom_sf"/>
</dbReference>
<keyword evidence="4" id="KW-0378">Hydrolase</keyword>
<dbReference type="Pfam" id="PF17921">
    <property type="entry name" value="Integrase_H2C2"/>
    <property type="match status" value="1"/>
</dbReference>
<keyword evidence="4" id="KW-0255">Endonuclease</keyword>